<dbReference type="KEGG" id="aman:B6F84_03340"/>
<accession>A0A1W6JY42</accession>
<name>A0A1W6JY42_9CREN</name>
<keyword evidence="3" id="KW-1185">Reference proteome</keyword>
<reference evidence="2 3" key="1">
    <citation type="submission" date="2017-03" db="EMBL/GenBank/DDBJ databases">
        <title>Sulfur activation and transportation mechanism of thermophilic Archaea Acidianus manzaensis YN-25.</title>
        <authorList>
            <person name="Ma Y."/>
            <person name="Yang Y."/>
            <person name="Xia J."/>
        </authorList>
    </citation>
    <scope>NUCLEOTIDE SEQUENCE [LARGE SCALE GENOMIC DNA]</scope>
    <source>
        <strain evidence="2 3">YN-25</strain>
    </source>
</reference>
<dbReference type="EMBL" id="CP020477">
    <property type="protein sequence ID" value="ARM75162.1"/>
    <property type="molecule type" value="Genomic_DNA"/>
</dbReference>
<dbReference type="Pfam" id="PF19025">
    <property type="entry name" value="DUF5751"/>
    <property type="match status" value="1"/>
</dbReference>
<evidence type="ECO:0000313" key="2">
    <source>
        <dbReference type="EMBL" id="ARM75162.1"/>
    </source>
</evidence>
<proteinExistence type="predicted"/>
<evidence type="ECO:0000259" key="1">
    <source>
        <dbReference type="Pfam" id="PF19025"/>
    </source>
</evidence>
<dbReference type="Proteomes" id="UP000193404">
    <property type="component" value="Chromosome"/>
</dbReference>
<sequence>MEQKIDYNPIVVLVYVKNEELTEVFRKIFRDVRMQGGKKIIAHVISNSEYWDFFANSREALLDNLDLGLEIFTWKPDQINKILEKMHNTEIKGIITYCDDDNKYQMKKIMESLDNTLKAKILKDNCK</sequence>
<dbReference type="InterPro" id="IPR043963">
    <property type="entry name" value="DUF5751"/>
</dbReference>
<dbReference type="GeneID" id="41589922"/>
<organism evidence="2 3">
    <name type="scientific">Acidianus manzaensis</name>
    <dbReference type="NCBI Taxonomy" id="282676"/>
    <lineage>
        <taxon>Archaea</taxon>
        <taxon>Thermoproteota</taxon>
        <taxon>Thermoprotei</taxon>
        <taxon>Sulfolobales</taxon>
        <taxon>Sulfolobaceae</taxon>
        <taxon>Acidianus</taxon>
    </lineage>
</organism>
<evidence type="ECO:0000313" key="3">
    <source>
        <dbReference type="Proteomes" id="UP000193404"/>
    </source>
</evidence>
<dbReference type="STRING" id="282676.B6F84_03340"/>
<protein>
    <recommendedName>
        <fullName evidence="1">DUF5751 domain-containing protein</fullName>
    </recommendedName>
</protein>
<gene>
    <name evidence="2" type="ORF">B6F84_03340</name>
</gene>
<dbReference type="OrthoDB" id="38717at2157"/>
<feature type="domain" description="DUF5751" evidence="1">
    <location>
        <begin position="12"/>
        <end position="127"/>
    </location>
</feature>
<dbReference type="RefSeq" id="WP_148690920.1">
    <property type="nucleotide sequence ID" value="NZ_CP020477.1"/>
</dbReference>
<dbReference type="Gene3D" id="3.40.50.11100">
    <property type="match status" value="1"/>
</dbReference>
<dbReference type="AlphaFoldDB" id="A0A1W6JY42"/>